<evidence type="ECO:0000256" key="3">
    <source>
        <dbReference type="SAM" id="MobiDB-lite"/>
    </source>
</evidence>
<dbReference type="AlphaFoldDB" id="A0A3P3YIP6"/>
<feature type="domain" description="EF-hand" evidence="4">
    <location>
        <begin position="111"/>
        <end position="146"/>
    </location>
</feature>
<keyword evidence="2" id="KW-0106">Calcium</keyword>
<dbReference type="Pfam" id="PF13499">
    <property type="entry name" value="EF-hand_7"/>
    <property type="match status" value="1"/>
</dbReference>
<dbReference type="Proteomes" id="UP000290189">
    <property type="component" value="Unassembled WGS sequence"/>
</dbReference>
<proteinExistence type="predicted"/>
<feature type="compositionally biased region" description="Acidic residues" evidence="3">
    <location>
        <begin position="36"/>
        <end position="45"/>
    </location>
</feature>
<organism evidence="5 6">
    <name type="scientific">Plasmodiophora brassicae</name>
    <name type="common">Clubroot disease agent</name>
    <dbReference type="NCBI Taxonomy" id="37360"/>
    <lineage>
        <taxon>Eukaryota</taxon>
        <taxon>Sar</taxon>
        <taxon>Rhizaria</taxon>
        <taxon>Endomyxa</taxon>
        <taxon>Phytomyxea</taxon>
        <taxon>Plasmodiophorida</taxon>
        <taxon>Plasmodiophoridae</taxon>
        <taxon>Plasmodiophora</taxon>
    </lineage>
</organism>
<accession>A0A3P3YIP6</accession>
<dbReference type="InterPro" id="IPR011992">
    <property type="entry name" value="EF-hand-dom_pair"/>
</dbReference>
<dbReference type="SMART" id="SM00054">
    <property type="entry name" value="EFh"/>
    <property type="match status" value="2"/>
</dbReference>
<gene>
    <name evidence="5" type="ORF">PLBR_LOCUS7282</name>
</gene>
<feature type="compositionally biased region" description="Basic residues" evidence="3">
    <location>
        <begin position="92"/>
        <end position="106"/>
    </location>
</feature>
<evidence type="ECO:0000256" key="1">
    <source>
        <dbReference type="ARBA" id="ARBA00022737"/>
    </source>
</evidence>
<feature type="compositionally biased region" description="Low complexity" evidence="3">
    <location>
        <begin position="56"/>
        <end position="80"/>
    </location>
</feature>
<dbReference type="GO" id="GO:0005509">
    <property type="term" value="F:calcium ion binding"/>
    <property type="evidence" value="ECO:0007669"/>
    <property type="project" value="InterPro"/>
</dbReference>
<protein>
    <recommendedName>
        <fullName evidence="4">EF-hand domain-containing protein</fullName>
    </recommendedName>
</protein>
<keyword evidence="5" id="KW-0496">Mitochondrion</keyword>
<dbReference type="EMBL" id="OVEO01000013">
    <property type="protein sequence ID" value="SPR00067.1"/>
    <property type="molecule type" value="Genomic_DNA"/>
</dbReference>
<dbReference type="InterPro" id="IPR002048">
    <property type="entry name" value="EF_hand_dom"/>
</dbReference>
<reference evidence="5 6" key="1">
    <citation type="submission" date="2018-03" db="EMBL/GenBank/DDBJ databases">
        <authorList>
            <person name="Fogelqvist J."/>
        </authorList>
    </citation>
    <scope>NUCLEOTIDE SEQUENCE [LARGE SCALE GENOMIC DNA]</scope>
</reference>
<name>A0A3P3YIP6_PLABS</name>
<feature type="region of interest" description="Disordered" evidence="3">
    <location>
        <begin position="1"/>
        <end position="110"/>
    </location>
</feature>
<evidence type="ECO:0000313" key="5">
    <source>
        <dbReference type="EMBL" id="SPR00067.1"/>
    </source>
</evidence>
<evidence type="ECO:0000313" key="6">
    <source>
        <dbReference type="Proteomes" id="UP000290189"/>
    </source>
</evidence>
<evidence type="ECO:0000256" key="2">
    <source>
        <dbReference type="ARBA" id="ARBA00022837"/>
    </source>
</evidence>
<feature type="compositionally biased region" description="Basic residues" evidence="3">
    <location>
        <begin position="1"/>
        <end position="12"/>
    </location>
</feature>
<geneLocation type="mitochondrion" evidence="5"/>
<evidence type="ECO:0000259" key="4">
    <source>
        <dbReference type="PROSITE" id="PS50222"/>
    </source>
</evidence>
<dbReference type="PANTHER" id="PTHR23050">
    <property type="entry name" value="CALCIUM BINDING PROTEIN"/>
    <property type="match status" value="1"/>
</dbReference>
<dbReference type="PROSITE" id="PS50222">
    <property type="entry name" value="EF_HAND_2"/>
    <property type="match status" value="1"/>
</dbReference>
<dbReference type="InterPro" id="IPR050145">
    <property type="entry name" value="Centrin_CML-like"/>
</dbReference>
<dbReference type="Gene3D" id="1.10.238.10">
    <property type="entry name" value="EF-hand"/>
    <property type="match status" value="1"/>
</dbReference>
<dbReference type="CDD" id="cd00051">
    <property type="entry name" value="EFh"/>
    <property type="match status" value="1"/>
</dbReference>
<keyword evidence="1" id="KW-0677">Repeat</keyword>
<dbReference type="SUPFAM" id="SSF47473">
    <property type="entry name" value="EF-hand"/>
    <property type="match status" value="1"/>
</dbReference>
<feature type="compositionally biased region" description="Basic and acidic residues" evidence="3">
    <location>
        <begin position="19"/>
        <end position="35"/>
    </location>
</feature>
<sequence>MLGRLRARRAAARRAPPPIEDRGESDNDSEFRDESGGADDSDDSSVENRPRRRTSRGGSASARRASSGSAAPDSQSPSQPAKDDTEAVSQKPVRKKRKTPTKKKGGKHEALTWQQLQDAFRLIDTDSKGLLTQSDLQRAMSELGGDPLADEDARAMLMEADNRGDRNGRVSMPDFMEMMRVAFPEVLPTDGGHAPTSLA</sequence>